<reference evidence="1 2" key="1">
    <citation type="journal article" date="2012" name="BMC Genomics">
        <title>Genomic basis of broad host range and environmental adaptability of Rhizobium tropici CIAT 899 and Rhizobium sp. PRF 81 which are used in inoculants for common bean (Phaseolus vulgaris L.).</title>
        <authorList>
            <person name="Ormeno-Orrillo E."/>
            <person name="Menna P."/>
            <person name="Almeida L.G."/>
            <person name="Ollero F.J."/>
            <person name="Nicolas M.F."/>
            <person name="Pains Rodrigues E."/>
            <person name="Shigueyoshi Nakatani A."/>
            <person name="Silva Batista J.S."/>
            <person name="Oliveira Chueire L.M."/>
            <person name="Souza R.C."/>
            <person name="Ribeiro Vasconcelos A.T."/>
            <person name="Megias M."/>
            <person name="Hungria M."/>
            <person name="Martinez-Romero E."/>
        </authorList>
    </citation>
    <scope>NUCLEOTIDE SEQUENCE [LARGE SCALE GENOMIC DNA]</scope>
    <source>
        <strain evidence="1 2">PRF 81</strain>
    </source>
</reference>
<name>N6U995_9HYPH</name>
<proteinExistence type="predicted"/>
<dbReference type="OrthoDB" id="9975166at2"/>
<gene>
    <name evidence="1" type="ORF">RHSP_82699</name>
</gene>
<evidence type="ECO:0000313" key="2">
    <source>
        <dbReference type="Proteomes" id="UP000012429"/>
    </source>
</evidence>
<dbReference type="Proteomes" id="UP000012429">
    <property type="component" value="Unassembled WGS sequence"/>
</dbReference>
<sequence length="74" mass="8291">MSADRVTITDKGKLDEIVATKGAHLERLGKHSWFISFDHADGSSTAIWFESKDLVSPMIEKRAPLSKEADHDHE</sequence>
<comment type="caution">
    <text evidence="1">The sequence shown here is derived from an EMBL/GenBank/DDBJ whole genome shotgun (WGS) entry which is preliminary data.</text>
</comment>
<dbReference type="AlphaFoldDB" id="N6U995"/>
<accession>N6U995</accession>
<protein>
    <submittedName>
        <fullName evidence="1">Uncharacterized protein</fullName>
    </submittedName>
</protein>
<dbReference type="RefSeq" id="WP_004110165.1">
    <property type="nucleotide sequence ID" value="NZ_AQHN01000011.1"/>
</dbReference>
<dbReference type="EMBL" id="AQHN01000011">
    <property type="protein sequence ID" value="ENN89114.1"/>
    <property type="molecule type" value="Genomic_DNA"/>
</dbReference>
<organism evidence="1 2">
    <name type="scientific">Rhizobium freirei PRF 81</name>
    <dbReference type="NCBI Taxonomy" id="363754"/>
    <lineage>
        <taxon>Bacteria</taxon>
        <taxon>Pseudomonadati</taxon>
        <taxon>Pseudomonadota</taxon>
        <taxon>Alphaproteobacteria</taxon>
        <taxon>Hyphomicrobiales</taxon>
        <taxon>Rhizobiaceae</taxon>
        <taxon>Rhizobium/Agrobacterium group</taxon>
        <taxon>Rhizobium</taxon>
    </lineage>
</organism>
<evidence type="ECO:0000313" key="1">
    <source>
        <dbReference type="EMBL" id="ENN89114.1"/>
    </source>
</evidence>
<keyword evidence="2" id="KW-1185">Reference proteome</keyword>
<dbReference type="PATRIC" id="fig|363754.4.peg.1145"/>
<dbReference type="STRING" id="363754.RHSP_82699"/>